<dbReference type="PANTHER" id="PTHR36223">
    <property type="entry name" value="BETA-LACTAMASE-TYPE TRANSPEPTIDASE FOLD DOMAIN CONTAINING PROTEIN"/>
    <property type="match status" value="1"/>
</dbReference>
<keyword evidence="3" id="KW-1185">Reference proteome</keyword>
<organism evidence="2 3">
    <name type="scientific">Armillaria solidipes</name>
    <dbReference type="NCBI Taxonomy" id="1076256"/>
    <lineage>
        <taxon>Eukaryota</taxon>
        <taxon>Fungi</taxon>
        <taxon>Dikarya</taxon>
        <taxon>Basidiomycota</taxon>
        <taxon>Agaricomycotina</taxon>
        <taxon>Agaricomycetes</taxon>
        <taxon>Agaricomycetidae</taxon>
        <taxon>Agaricales</taxon>
        <taxon>Marasmiineae</taxon>
        <taxon>Physalacriaceae</taxon>
        <taxon>Armillaria</taxon>
    </lineage>
</organism>
<dbReference type="PANTHER" id="PTHR36223:SF1">
    <property type="entry name" value="TRANSCRIPTION ELONGATION FACTOR EAF N-TERMINAL DOMAIN-CONTAINING PROTEIN"/>
    <property type="match status" value="1"/>
</dbReference>
<reference evidence="3" key="1">
    <citation type="journal article" date="2017" name="Nat. Ecol. Evol.">
        <title>Genome expansion and lineage-specific genetic innovations in the forest pathogenic fungi Armillaria.</title>
        <authorList>
            <person name="Sipos G."/>
            <person name="Prasanna A.N."/>
            <person name="Walter M.C."/>
            <person name="O'Connor E."/>
            <person name="Balint B."/>
            <person name="Krizsan K."/>
            <person name="Kiss B."/>
            <person name="Hess J."/>
            <person name="Varga T."/>
            <person name="Slot J."/>
            <person name="Riley R."/>
            <person name="Boka B."/>
            <person name="Rigling D."/>
            <person name="Barry K."/>
            <person name="Lee J."/>
            <person name="Mihaltcheva S."/>
            <person name="LaButti K."/>
            <person name="Lipzen A."/>
            <person name="Waldron R."/>
            <person name="Moloney N.M."/>
            <person name="Sperisen C."/>
            <person name="Kredics L."/>
            <person name="Vagvoelgyi C."/>
            <person name="Patrignani A."/>
            <person name="Fitzpatrick D."/>
            <person name="Nagy I."/>
            <person name="Doyle S."/>
            <person name="Anderson J.B."/>
            <person name="Grigoriev I.V."/>
            <person name="Gueldener U."/>
            <person name="Muensterkoetter M."/>
            <person name="Nagy L.G."/>
        </authorList>
    </citation>
    <scope>NUCLEOTIDE SEQUENCE [LARGE SCALE GENOMIC DNA]</scope>
    <source>
        <strain evidence="3">28-4</strain>
    </source>
</reference>
<evidence type="ECO:0000313" key="2">
    <source>
        <dbReference type="EMBL" id="PBK75985.1"/>
    </source>
</evidence>
<name>A0A2H3BYQ5_9AGAR</name>
<dbReference type="InterPro" id="IPR057678">
    <property type="entry name" value="DUF7918"/>
</dbReference>
<protein>
    <recommendedName>
        <fullName evidence="1">DUF7918 domain-containing protein</fullName>
    </recommendedName>
</protein>
<feature type="domain" description="DUF7918" evidence="1">
    <location>
        <begin position="11"/>
        <end position="204"/>
    </location>
</feature>
<dbReference type="Proteomes" id="UP000218334">
    <property type="component" value="Unassembled WGS sequence"/>
</dbReference>
<accession>A0A2H3BYQ5</accession>
<dbReference type="Pfam" id="PF25534">
    <property type="entry name" value="DUF7918"/>
    <property type="match status" value="1"/>
</dbReference>
<dbReference type="STRING" id="1076256.A0A2H3BYQ5"/>
<evidence type="ECO:0000313" key="3">
    <source>
        <dbReference type="Proteomes" id="UP000218334"/>
    </source>
</evidence>
<evidence type="ECO:0000259" key="1">
    <source>
        <dbReference type="Pfam" id="PF25534"/>
    </source>
</evidence>
<sequence>MLTYDHFSAWVTIEGIQAKEYQVEVTSGRVTCWIPSEANKTFKIHWKDNNFAFPTKIIARVDGTHYGYYCILQKDRRHQGSTDGIPITETSRLPFMFSNIKLSDNDDLLDQSTQNVGEIHVEISKCHVEKKKKDTLVYYQPQGRRQIHEREKKGADHQVGFAAAVPNRRMKCSRCRCTAIGPPVVIFSFKYRPLAVLQANGIAPPPTPVLRPPTVPDIIEISDDDEEINVLKARLQVLEGKRLRRDNTSTGSASRKKIKLEHNKLEIIKVEDPGQVIDLTM</sequence>
<dbReference type="EMBL" id="KZ293417">
    <property type="protein sequence ID" value="PBK75985.1"/>
    <property type="molecule type" value="Genomic_DNA"/>
</dbReference>
<dbReference type="AlphaFoldDB" id="A0A2H3BYQ5"/>
<gene>
    <name evidence="2" type="ORF">ARMSODRAFT_950357</name>
</gene>
<proteinExistence type="predicted"/>